<name>A0A0R3QDV4_9BILA</name>
<evidence type="ECO:0000313" key="4">
    <source>
        <dbReference type="WBParaSite" id="BTMF_0000454001-mRNA-1"/>
    </source>
</evidence>
<keyword evidence="1" id="KW-0472">Membrane</keyword>
<protein>
    <submittedName>
        <fullName evidence="2 4">Uncharacterized protein</fullName>
    </submittedName>
</protein>
<evidence type="ECO:0000256" key="1">
    <source>
        <dbReference type="SAM" id="Phobius"/>
    </source>
</evidence>
<sequence length="70" mass="7405">MRYLVCTTDASPCPPADVQAVTFAETVDLSAMGVTPEMFLKVYGMGFGAVFAAFVMGWVLGIALGLIRKA</sequence>
<keyword evidence="1" id="KW-1133">Transmembrane helix</keyword>
<dbReference type="Proteomes" id="UP000280834">
    <property type="component" value="Unassembled WGS sequence"/>
</dbReference>
<keyword evidence="3" id="KW-1185">Reference proteome</keyword>
<dbReference type="WBParaSite" id="BTMF_0000454001-mRNA-1">
    <property type="protein sequence ID" value="BTMF_0000454001-mRNA-1"/>
    <property type="gene ID" value="BTMF_0000454001"/>
</dbReference>
<reference evidence="2 3" key="2">
    <citation type="submission" date="2018-11" db="EMBL/GenBank/DDBJ databases">
        <authorList>
            <consortium name="Pathogen Informatics"/>
        </authorList>
    </citation>
    <scope>NUCLEOTIDE SEQUENCE [LARGE SCALE GENOMIC DNA]</scope>
</reference>
<organism evidence="4">
    <name type="scientific">Brugia timori</name>
    <dbReference type="NCBI Taxonomy" id="42155"/>
    <lineage>
        <taxon>Eukaryota</taxon>
        <taxon>Metazoa</taxon>
        <taxon>Ecdysozoa</taxon>
        <taxon>Nematoda</taxon>
        <taxon>Chromadorea</taxon>
        <taxon>Rhabditida</taxon>
        <taxon>Spirurina</taxon>
        <taxon>Spiruromorpha</taxon>
        <taxon>Filarioidea</taxon>
        <taxon>Onchocercidae</taxon>
        <taxon>Brugia</taxon>
    </lineage>
</organism>
<reference evidence="4" key="1">
    <citation type="submission" date="2017-02" db="UniProtKB">
        <authorList>
            <consortium name="WormBaseParasite"/>
        </authorList>
    </citation>
    <scope>IDENTIFICATION</scope>
</reference>
<proteinExistence type="predicted"/>
<dbReference type="EMBL" id="UZAG01003603">
    <property type="protein sequence ID" value="VDO15597.1"/>
    <property type="molecule type" value="Genomic_DNA"/>
</dbReference>
<evidence type="ECO:0000313" key="3">
    <source>
        <dbReference type="Proteomes" id="UP000280834"/>
    </source>
</evidence>
<evidence type="ECO:0000313" key="2">
    <source>
        <dbReference type="EMBL" id="VDO15597.1"/>
    </source>
</evidence>
<gene>
    <name evidence="2" type="ORF">BTMF_LOCUS3836</name>
</gene>
<accession>A0A0R3QDV4</accession>
<feature type="transmembrane region" description="Helical" evidence="1">
    <location>
        <begin position="42"/>
        <end position="67"/>
    </location>
</feature>
<keyword evidence="1" id="KW-0812">Transmembrane</keyword>
<dbReference type="AlphaFoldDB" id="A0A0R3QDV4"/>